<dbReference type="Proteomes" id="UP000517252">
    <property type="component" value="Unassembled WGS sequence"/>
</dbReference>
<dbReference type="EMBL" id="BLZH01000001">
    <property type="protein sequence ID" value="GFP52465.1"/>
    <property type="molecule type" value="Genomic_DNA"/>
</dbReference>
<evidence type="ECO:0000313" key="3">
    <source>
        <dbReference type="Proteomes" id="UP000517252"/>
    </source>
</evidence>
<reference evidence="2 3" key="1">
    <citation type="submission" date="2020-07" db="EMBL/GenBank/DDBJ databases">
        <title>Trichoderma asperellum IC-1 whole genome shotgun sequence.</title>
        <authorList>
            <person name="Kanamasa S."/>
            <person name="Takahashi H."/>
        </authorList>
    </citation>
    <scope>NUCLEOTIDE SEQUENCE [LARGE SCALE GENOMIC DNA]</scope>
    <source>
        <strain evidence="2 3">IC-1</strain>
    </source>
</reference>
<dbReference type="AlphaFoldDB" id="A0A6V8QJ53"/>
<feature type="region of interest" description="Disordered" evidence="1">
    <location>
        <begin position="27"/>
        <end position="54"/>
    </location>
</feature>
<name>A0A6V8QJ53_TRIAP</name>
<comment type="caution">
    <text evidence="2">The sequence shown here is derived from an EMBL/GenBank/DDBJ whole genome shotgun (WGS) entry which is preliminary data.</text>
</comment>
<protein>
    <submittedName>
        <fullName evidence="2">Uncharacterized protein</fullName>
    </submittedName>
</protein>
<proteinExistence type="predicted"/>
<gene>
    <name evidence="2" type="ORF">TASIC1_0001061700</name>
</gene>
<evidence type="ECO:0000256" key="1">
    <source>
        <dbReference type="SAM" id="MobiDB-lite"/>
    </source>
</evidence>
<sequence length="139" mass="15488">MARWPLDDPGPVKARLLDGCVTRRRPREAGALAEEPLGKPNKRLAVGPRRKMDDASWLGPDAWTPLDALLGLRGPWRDALCEAETWTQTLSLVQPKTSSMVDGGWWMVEVSDPGAVEQAVGAHWARRETKQKLCVRRPL</sequence>
<organism evidence="2 3">
    <name type="scientific">Trichoderma asperellum</name>
    <name type="common">Filamentous fungus</name>
    <dbReference type="NCBI Taxonomy" id="101201"/>
    <lineage>
        <taxon>Eukaryota</taxon>
        <taxon>Fungi</taxon>
        <taxon>Dikarya</taxon>
        <taxon>Ascomycota</taxon>
        <taxon>Pezizomycotina</taxon>
        <taxon>Sordariomycetes</taxon>
        <taxon>Hypocreomycetidae</taxon>
        <taxon>Hypocreales</taxon>
        <taxon>Hypocreaceae</taxon>
        <taxon>Trichoderma</taxon>
    </lineage>
</organism>
<evidence type="ECO:0000313" key="2">
    <source>
        <dbReference type="EMBL" id="GFP52465.1"/>
    </source>
</evidence>
<accession>A0A6V8QJ53</accession>